<dbReference type="Proteomes" id="UP001500027">
    <property type="component" value="Unassembled WGS sequence"/>
</dbReference>
<dbReference type="EMBL" id="BAABAV010000001">
    <property type="protein sequence ID" value="GAA4268887.1"/>
    <property type="molecule type" value="Genomic_DNA"/>
</dbReference>
<proteinExistence type="predicted"/>
<dbReference type="InterPro" id="IPR005077">
    <property type="entry name" value="Peptidase_C11"/>
</dbReference>
<name>A0ABP8E9H8_9FLAO</name>
<dbReference type="Pfam" id="PF03415">
    <property type="entry name" value="Peptidase_C11"/>
    <property type="match status" value="1"/>
</dbReference>
<dbReference type="PANTHER" id="PTHR37835:SF1">
    <property type="entry name" value="ALPHA-CLOSTRIPAIN"/>
    <property type="match status" value="1"/>
</dbReference>
<sequence>MFVVKDTFSQTKKEWTIMHYAVGSNSSEIDLLSDIEEMKQGKRSNEYKLITLIDRIEGFSEDSVTLDGNFTDTRLYEINYETYKRLDGKEFFPQIKANRLFEGNMAEALTLKKFVQYCKKYYPANNYMLVLRSHGNGIGMCPDAEDGKMDRLYPGEMSYVLTNEESVDILGLDVCSMAGLENLYEWRPNNNSFSADYVLASSPLSGAWAYDAILDRLSDNENNKLDLDSNFFDGGIERNINPNNMTPLDFSKLIIEEIYDNQGWASWGLLDNTKIENVKTKVDEASKLLAHENKDSINAIIKNTLGYYHNTNSDIEIAQLTFPYIDAYHFWIQIADNVFFSKETRLKANEVCISLDNLVLNSYYGQGYLPETNNFLNGKNGVYQIIPQGDNVFSQSGRTFWNHCGWFHPDNRSSNENSYGQYDWCIDGAIRANNQVDNFFELLDYLFDESNEESGGVNNYQW</sequence>
<gene>
    <name evidence="1" type="primary">cloSI</name>
    <name evidence="1" type="ORF">GCM10022257_09880</name>
</gene>
<comment type="caution">
    <text evidence="1">The sequence shown here is derived from an EMBL/GenBank/DDBJ whole genome shotgun (WGS) entry which is preliminary data.</text>
</comment>
<keyword evidence="2" id="KW-1185">Reference proteome</keyword>
<organism evidence="1 2">
    <name type="scientific">Hyunsoonleella aestuarii</name>
    <dbReference type="NCBI Taxonomy" id="912802"/>
    <lineage>
        <taxon>Bacteria</taxon>
        <taxon>Pseudomonadati</taxon>
        <taxon>Bacteroidota</taxon>
        <taxon>Flavobacteriia</taxon>
        <taxon>Flavobacteriales</taxon>
        <taxon>Flavobacteriaceae</taxon>
    </lineage>
</organism>
<evidence type="ECO:0000313" key="1">
    <source>
        <dbReference type="EMBL" id="GAA4268887.1"/>
    </source>
</evidence>
<evidence type="ECO:0000313" key="2">
    <source>
        <dbReference type="Proteomes" id="UP001500027"/>
    </source>
</evidence>
<dbReference type="Gene3D" id="3.40.50.11970">
    <property type="match status" value="1"/>
</dbReference>
<dbReference type="PANTHER" id="PTHR37835">
    <property type="entry name" value="ALPHA-CLOSTRIPAIN"/>
    <property type="match status" value="1"/>
</dbReference>
<accession>A0ABP8E9H8</accession>
<reference evidence="2" key="1">
    <citation type="journal article" date="2019" name="Int. J. Syst. Evol. Microbiol.">
        <title>The Global Catalogue of Microorganisms (GCM) 10K type strain sequencing project: providing services to taxonomists for standard genome sequencing and annotation.</title>
        <authorList>
            <consortium name="The Broad Institute Genomics Platform"/>
            <consortium name="The Broad Institute Genome Sequencing Center for Infectious Disease"/>
            <person name="Wu L."/>
            <person name="Ma J."/>
        </authorList>
    </citation>
    <scope>NUCLEOTIDE SEQUENCE [LARGE SCALE GENOMIC DNA]</scope>
    <source>
        <strain evidence="2">JCM 17452</strain>
    </source>
</reference>
<protein>
    <submittedName>
        <fullName evidence="1">Clostripain</fullName>
    </submittedName>
</protein>